<feature type="signal peptide" evidence="1">
    <location>
        <begin position="1"/>
        <end position="18"/>
    </location>
</feature>
<dbReference type="EMBL" id="JN225067">
    <property type="protein sequence ID" value="AFK65261.1"/>
    <property type="molecule type" value="Genomic_DNA"/>
</dbReference>
<reference evidence="2" key="1">
    <citation type="submission" date="2011-07" db="EMBL/GenBank/DDBJ databases">
        <title>Some potential microbial weathering related gene sequences of Bacillus mucilaginosus.</title>
        <authorList>
            <person name="Lian B."/>
            <person name="Xiao B."/>
        </authorList>
    </citation>
    <scope>NUCLEOTIDE SEQUENCE</scope>
    <source>
        <strain evidence="2">K02</strain>
    </source>
</reference>
<feature type="chain" id="PRO_5039287227" evidence="1">
    <location>
        <begin position="19"/>
        <end position="170"/>
    </location>
</feature>
<protein>
    <submittedName>
        <fullName evidence="2">Uncharacterized protein</fullName>
    </submittedName>
</protein>
<organism evidence="2">
    <name type="scientific">Paenibacillus mucilaginosus K02</name>
    <dbReference type="NCBI Taxonomy" id="997761"/>
    <lineage>
        <taxon>Bacteria</taxon>
        <taxon>Bacillati</taxon>
        <taxon>Bacillota</taxon>
        <taxon>Bacilli</taxon>
        <taxon>Bacillales</taxon>
        <taxon>Paenibacillaceae</taxon>
        <taxon>Paenibacillus</taxon>
    </lineage>
</organism>
<name>V9IRU1_9BACL</name>
<evidence type="ECO:0000256" key="1">
    <source>
        <dbReference type="SAM" id="SignalP"/>
    </source>
</evidence>
<proteinExistence type="predicted"/>
<evidence type="ECO:0000313" key="2">
    <source>
        <dbReference type="EMBL" id="AFK65261.1"/>
    </source>
</evidence>
<keyword evidence="1" id="KW-0732">Signal</keyword>
<dbReference type="AlphaFoldDB" id="V9IRU1"/>
<accession>V9IRU1</accession>
<sequence>MKGASYMPNLLFRTAVLAAVAAAVFLSTALPSSPPLARAASIKDGAFVPPVQIYAPALDQVVRTLPNTRDIRRSAETWLAAAGGLSPRLRIQEESRLVLRISMHPPLPVSKAGLIFHCRELFLLVPLPETKENPQLLAFSTGDGTYIFECTWETLRPFWKQYGLEDLSYH</sequence>